<evidence type="ECO:0000313" key="3">
    <source>
        <dbReference type="Proteomes" id="UP000275267"/>
    </source>
</evidence>
<accession>A0A3L6TFU2</accession>
<dbReference type="OrthoDB" id="1934688at2759"/>
<feature type="compositionally biased region" description="Basic residues" evidence="1">
    <location>
        <begin position="1"/>
        <end position="14"/>
    </location>
</feature>
<dbReference type="Proteomes" id="UP000275267">
    <property type="component" value="Unassembled WGS sequence"/>
</dbReference>
<comment type="caution">
    <text evidence="2">The sequence shown here is derived from an EMBL/GenBank/DDBJ whole genome shotgun (WGS) entry which is preliminary data.</text>
</comment>
<evidence type="ECO:0000256" key="1">
    <source>
        <dbReference type="SAM" id="MobiDB-lite"/>
    </source>
</evidence>
<feature type="region of interest" description="Disordered" evidence="1">
    <location>
        <begin position="1"/>
        <end position="24"/>
    </location>
</feature>
<dbReference type="EMBL" id="PQIB02000002">
    <property type="protein sequence ID" value="RLN36297.1"/>
    <property type="molecule type" value="Genomic_DNA"/>
</dbReference>
<dbReference type="AlphaFoldDB" id="A0A3L6TFU2"/>
<gene>
    <name evidence="2" type="ORF">C2845_PM03G17330</name>
</gene>
<organism evidence="2 3">
    <name type="scientific">Panicum miliaceum</name>
    <name type="common">Proso millet</name>
    <name type="synonym">Broomcorn millet</name>
    <dbReference type="NCBI Taxonomy" id="4540"/>
    <lineage>
        <taxon>Eukaryota</taxon>
        <taxon>Viridiplantae</taxon>
        <taxon>Streptophyta</taxon>
        <taxon>Embryophyta</taxon>
        <taxon>Tracheophyta</taxon>
        <taxon>Spermatophyta</taxon>
        <taxon>Magnoliopsida</taxon>
        <taxon>Liliopsida</taxon>
        <taxon>Poales</taxon>
        <taxon>Poaceae</taxon>
        <taxon>PACMAD clade</taxon>
        <taxon>Panicoideae</taxon>
        <taxon>Panicodae</taxon>
        <taxon>Paniceae</taxon>
        <taxon>Panicinae</taxon>
        <taxon>Panicum</taxon>
        <taxon>Panicum sect. Panicum</taxon>
    </lineage>
</organism>
<dbReference type="InterPro" id="IPR010410">
    <property type="entry name" value="DUF1005"/>
</dbReference>
<dbReference type="Pfam" id="PF06219">
    <property type="entry name" value="DUF1005"/>
    <property type="match status" value="1"/>
</dbReference>
<dbReference type="STRING" id="4540.A0A3L6TFU2"/>
<sequence length="101" mass="11045">MGRRGARRSGRRRLSGLPRDFGSSNFGHGLWPFGSFRGFVMGKGRCSRPTVEVGVPHVGCAEDVTMFVALAVAVDLSMDACRLFSCKLRRELLASSAELLR</sequence>
<dbReference type="PANTHER" id="PTHR31317:SF3">
    <property type="entry name" value="OS07G0133500 PROTEIN"/>
    <property type="match status" value="1"/>
</dbReference>
<proteinExistence type="predicted"/>
<keyword evidence="3" id="KW-1185">Reference proteome</keyword>
<reference evidence="3" key="1">
    <citation type="journal article" date="2019" name="Nat. Commun.">
        <title>The genome of broomcorn millet.</title>
        <authorList>
            <person name="Zou C."/>
            <person name="Miki D."/>
            <person name="Li D."/>
            <person name="Tang Q."/>
            <person name="Xiao L."/>
            <person name="Rajput S."/>
            <person name="Deng P."/>
            <person name="Jia W."/>
            <person name="Huang R."/>
            <person name="Zhang M."/>
            <person name="Sun Y."/>
            <person name="Hu J."/>
            <person name="Fu X."/>
            <person name="Schnable P.S."/>
            <person name="Li F."/>
            <person name="Zhang H."/>
            <person name="Feng B."/>
            <person name="Zhu X."/>
            <person name="Liu R."/>
            <person name="Schnable J.C."/>
            <person name="Zhu J.-K."/>
            <person name="Zhang H."/>
        </authorList>
    </citation>
    <scope>NUCLEOTIDE SEQUENCE [LARGE SCALE GENOMIC DNA]</scope>
</reference>
<evidence type="ECO:0000313" key="2">
    <source>
        <dbReference type="EMBL" id="RLN36297.1"/>
    </source>
</evidence>
<name>A0A3L6TFU2_PANMI</name>
<dbReference type="PANTHER" id="PTHR31317">
    <property type="entry name" value="OS08G0163500 PROTEIN"/>
    <property type="match status" value="1"/>
</dbReference>
<protein>
    <submittedName>
        <fullName evidence="2">Uncharacterized protein</fullName>
    </submittedName>
</protein>